<evidence type="ECO:0000313" key="3">
    <source>
        <dbReference type="EMBL" id="OWQ97745.1"/>
    </source>
</evidence>
<dbReference type="InterPro" id="IPR025646">
    <property type="entry name" value="DUF4350"/>
</dbReference>
<evidence type="ECO:0000313" key="4">
    <source>
        <dbReference type="Proteomes" id="UP000197097"/>
    </source>
</evidence>
<feature type="domain" description="DUF4350" evidence="2">
    <location>
        <begin position="51"/>
        <end position="244"/>
    </location>
</feature>
<dbReference type="Pfam" id="PF14258">
    <property type="entry name" value="DUF4350"/>
    <property type="match status" value="1"/>
</dbReference>
<keyword evidence="1" id="KW-1133">Transmembrane helix</keyword>
<protein>
    <recommendedName>
        <fullName evidence="2">DUF4350 domain-containing protein</fullName>
    </recommendedName>
</protein>
<proteinExistence type="predicted"/>
<dbReference type="Proteomes" id="UP000197097">
    <property type="component" value="Unassembled WGS sequence"/>
</dbReference>
<dbReference type="OrthoDB" id="7198805at2"/>
<comment type="caution">
    <text evidence="3">The sequence shown here is derived from an EMBL/GenBank/DDBJ whole genome shotgun (WGS) entry which is preliminary data.</text>
</comment>
<organism evidence="3 4">
    <name type="scientific">Sphingopyxis witflariensis</name>
    <dbReference type="NCBI Taxonomy" id="173675"/>
    <lineage>
        <taxon>Bacteria</taxon>
        <taxon>Pseudomonadati</taxon>
        <taxon>Pseudomonadota</taxon>
        <taxon>Alphaproteobacteria</taxon>
        <taxon>Sphingomonadales</taxon>
        <taxon>Sphingomonadaceae</taxon>
        <taxon>Sphingopyxis</taxon>
    </lineage>
</organism>
<keyword evidence="4" id="KW-1185">Reference proteome</keyword>
<accession>A0A246JXC0</accession>
<name>A0A246JXC0_9SPHN</name>
<reference evidence="3 4" key="1">
    <citation type="journal article" date="2002" name="Int. J. Syst. Evol. Microbiol.">
        <title>Sphingopyxis witflariensis sp. nov., isolated from activated sludge.</title>
        <authorList>
            <person name="Kampfer P."/>
            <person name="Witzenberger R."/>
            <person name="Denner E.B."/>
            <person name="Busse H.J."/>
            <person name="Neef A."/>
        </authorList>
    </citation>
    <scope>NUCLEOTIDE SEQUENCE [LARGE SCALE GENOMIC DNA]</scope>
    <source>
        <strain evidence="3 4">DSM 14551</strain>
    </source>
</reference>
<evidence type="ECO:0000256" key="1">
    <source>
        <dbReference type="SAM" id="Phobius"/>
    </source>
</evidence>
<evidence type="ECO:0000259" key="2">
    <source>
        <dbReference type="Pfam" id="PF14258"/>
    </source>
</evidence>
<keyword evidence="1" id="KW-0812">Transmembrane</keyword>
<dbReference type="RefSeq" id="WP_088472361.1">
    <property type="nucleotide sequence ID" value="NZ_NISJ01000004.1"/>
</dbReference>
<dbReference type="EMBL" id="NISJ01000004">
    <property type="protein sequence ID" value="OWQ97745.1"/>
    <property type="molecule type" value="Genomic_DNA"/>
</dbReference>
<sequence>MSASTAHDAGFNPRLIGGVIVIGIIAFIALWALIALGPQLSTGKDGGGHALSKAAPGYAAIVDLLERAGADVELRRQVEPPQYDDYTQLAILTPTVRTRPEEMTELLEAQGKAPVLIILPKWYTPPTPGKAPKPGWAGPGIPGMPPSRLLPPAIFGEVDLQTHEGSQPGSVRADLAGRTVDVAVPANGITVTGDAIETLIAHPAGGAILARVKERDLYILADPDLINNLAFASRDKARAAVSLIDAIAEDAAADGLAFDLTLNGFGGGRSLLRFAFVPPFIGITLCLIAAGLLALWQAWIRFGPSLKPQRAIPVSKAALIANSADLIKQARRELDGADAFVHSQRSAIARRLHAPAGLDSAATDAWIDKHLPPGSDLFSALARRLPLARNTHEFLADAQALHAIRKDLLRDS</sequence>
<gene>
    <name evidence="3" type="ORF">CDQ91_08795</name>
</gene>
<feature type="transmembrane region" description="Helical" evidence="1">
    <location>
        <begin position="274"/>
        <end position="299"/>
    </location>
</feature>
<dbReference type="AlphaFoldDB" id="A0A246JXC0"/>
<feature type="transmembrane region" description="Helical" evidence="1">
    <location>
        <begin position="15"/>
        <end position="36"/>
    </location>
</feature>
<keyword evidence="1" id="KW-0472">Membrane</keyword>